<dbReference type="AlphaFoldDB" id="A0A511AD66"/>
<dbReference type="Proteomes" id="UP000321225">
    <property type="component" value="Unassembled WGS sequence"/>
</dbReference>
<name>A0A511AD66_9MICO</name>
<sequence length="159" mass="16864">MQNPMTDTRIRYRERLSPSLWMLVTAAVAAPMLALTFTPYGALPALLIGVAVAVLLITALIAGSPAIRVEGTVLRAGRAHIDARWLGEVTELSGEDARTARGSGLSARGWHLLRGGIDGVVVVQNTDPDDPVTSWTISTRTPDRLAAAIRDAESAAARV</sequence>
<keyword evidence="1" id="KW-0472">Membrane</keyword>
<proteinExistence type="predicted"/>
<accession>A0A511AD66</accession>
<feature type="transmembrane region" description="Helical" evidence="1">
    <location>
        <begin position="20"/>
        <end position="40"/>
    </location>
</feature>
<evidence type="ECO:0000256" key="1">
    <source>
        <dbReference type="SAM" id="Phobius"/>
    </source>
</evidence>
<comment type="caution">
    <text evidence="2">The sequence shown here is derived from an EMBL/GenBank/DDBJ whole genome shotgun (WGS) entry which is preliminary data.</text>
</comment>
<keyword evidence="1" id="KW-1133">Transmembrane helix</keyword>
<protein>
    <recommendedName>
        <fullName evidence="4">DUF3093 domain-containing protein</fullName>
    </recommendedName>
</protein>
<gene>
    <name evidence="2" type="ORF">MAE01_12840</name>
</gene>
<reference evidence="2 3" key="1">
    <citation type="submission" date="2019-07" db="EMBL/GenBank/DDBJ databases">
        <title>Whole genome shotgun sequence of Microbacterium aerolatum NBRC 103071.</title>
        <authorList>
            <person name="Hosoyama A."/>
            <person name="Uohara A."/>
            <person name="Ohji S."/>
            <person name="Ichikawa N."/>
        </authorList>
    </citation>
    <scope>NUCLEOTIDE SEQUENCE [LARGE SCALE GENOMIC DNA]</scope>
    <source>
        <strain evidence="2 3">NBRC 103071</strain>
    </source>
</reference>
<organism evidence="2 3">
    <name type="scientific">Microbacterium aerolatum</name>
    <dbReference type="NCBI Taxonomy" id="153731"/>
    <lineage>
        <taxon>Bacteria</taxon>
        <taxon>Bacillati</taxon>
        <taxon>Actinomycetota</taxon>
        <taxon>Actinomycetes</taxon>
        <taxon>Micrococcales</taxon>
        <taxon>Microbacteriaceae</taxon>
        <taxon>Microbacterium</taxon>
    </lineage>
</organism>
<evidence type="ECO:0000313" key="2">
    <source>
        <dbReference type="EMBL" id="GEK86108.1"/>
    </source>
</evidence>
<keyword evidence="1" id="KW-0812">Transmembrane</keyword>
<feature type="transmembrane region" description="Helical" evidence="1">
    <location>
        <begin position="46"/>
        <end position="67"/>
    </location>
</feature>
<keyword evidence="3" id="KW-1185">Reference proteome</keyword>
<evidence type="ECO:0008006" key="4">
    <source>
        <dbReference type="Google" id="ProtNLM"/>
    </source>
</evidence>
<dbReference type="Pfam" id="PF11292">
    <property type="entry name" value="DUF3093"/>
    <property type="match status" value="1"/>
</dbReference>
<dbReference type="EMBL" id="BJUW01000004">
    <property type="protein sequence ID" value="GEK86108.1"/>
    <property type="molecule type" value="Genomic_DNA"/>
</dbReference>
<evidence type="ECO:0000313" key="3">
    <source>
        <dbReference type="Proteomes" id="UP000321225"/>
    </source>
</evidence>
<dbReference type="InterPro" id="IPR021443">
    <property type="entry name" value="DUF3093"/>
</dbReference>